<feature type="signal peptide" evidence="2">
    <location>
        <begin position="1"/>
        <end position="21"/>
    </location>
</feature>
<feature type="compositionally biased region" description="Polar residues" evidence="1">
    <location>
        <begin position="60"/>
        <end position="72"/>
    </location>
</feature>
<feature type="region of interest" description="Disordered" evidence="1">
    <location>
        <begin position="51"/>
        <end position="80"/>
    </location>
</feature>
<evidence type="ECO:0000313" key="3">
    <source>
        <dbReference type="EMBL" id="KAK7307790.1"/>
    </source>
</evidence>
<reference evidence="3 4" key="1">
    <citation type="submission" date="2024-01" db="EMBL/GenBank/DDBJ databases">
        <title>The genomes of 5 underutilized Papilionoideae crops provide insights into root nodulation and disease resistanc.</title>
        <authorList>
            <person name="Jiang F."/>
        </authorList>
    </citation>
    <scope>NUCLEOTIDE SEQUENCE [LARGE SCALE GENOMIC DNA]</scope>
    <source>
        <strain evidence="3">LVBAO_FW01</strain>
        <tissue evidence="3">Leaves</tissue>
    </source>
</reference>
<organism evidence="3 4">
    <name type="scientific">Canavalia gladiata</name>
    <name type="common">Sword bean</name>
    <name type="synonym">Dolichos gladiatus</name>
    <dbReference type="NCBI Taxonomy" id="3824"/>
    <lineage>
        <taxon>Eukaryota</taxon>
        <taxon>Viridiplantae</taxon>
        <taxon>Streptophyta</taxon>
        <taxon>Embryophyta</taxon>
        <taxon>Tracheophyta</taxon>
        <taxon>Spermatophyta</taxon>
        <taxon>Magnoliopsida</taxon>
        <taxon>eudicotyledons</taxon>
        <taxon>Gunneridae</taxon>
        <taxon>Pentapetalae</taxon>
        <taxon>rosids</taxon>
        <taxon>fabids</taxon>
        <taxon>Fabales</taxon>
        <taxon>Fabaceae</taxon>
        <taxon>Papilionoideae</taxon>
        <taxon>50 kb inversion clade</taxon>
        <taxon>NPAAA clade</taxon>
        <taxon>indigoferoid/millettioid clade</taxon>
        <taxon>Phaseoleae</taxon>
        <taxon>Canavalia</taxon>
    </lineage>
</organism>
<gene>
    <name evidence="3" type="ORF">VNO77_41164</name>
</gene>
<protein>
    <submittedName>
        <fullName evidence="3">Uncharacterized protein</fullName>
    </submittedName>
</protein>
<feature type="chain" id="PRO_5042873606" evidence="2">
    <location>
        <begin position="22"/>
        <end position="154"/>
    </location>
</feature>
<evidence type="ECO:0000313" key="4">
    <source>
        <dbReference type="Proteomes" id="UP001367508"/>
    </source>
</evidence>
<comment type="caution">
    <text evidence="3">The sequence shown here is derived from an EMBL/GenBank/DDBJ whole genome shotgun (WGS) entry which is preliminary data.</text>
</comment>
<proteinExistence type="predicted"/>
<dbReference type="InterPro" id="IPR053313">
    <property type="entry name" value="RGF"/>
</dbReference>
<name>A0AAN9PQ01_CANGL</name>
<dbReference type="PANTHER" id="PTHR34961:SF7">
    <property type="entry name" value="TRANSMEMBRANE PROTEIN"/>
    <property type="match status" value="1"/>
</dbReference>
<evidence type="ECO:0000256" key="2">
    <source>
        <dbReference type="SAM" id="SignalP"/>
    </source>
</evidence>
<sequence length="154" mass="16827">MTSFSLLVLLVLSVSLHACTARSLSLAKKDTANYPFHKKLDMVKTLTASSVKDSKLEENQPPQQKEANNEINTCKRGSGVSTSKKMIVGASSGISFQSDSPSFLAAKDERRHARSMLGPVEETVVTNASDTAEDIVEMDYAQPHRKPPIHNEKP</sequence>
<dbReference type="PANTHER" id="PTHR34961">
    <property type="entry name" value="TRANSMEMBRANE PROTEIN"/>
    <property type="match status" value="1"/>
</dbReference>
<feature type="region of interest" description="Disordered" evidence="1">
    <location>
        <begin position="114"/>
        <end position="154"/>
    </location>
</feature>
<dbReference type="EMBL" id="JAYMYQ010000010">
    <property type="protein sequence ID" value="KAK7307790.1"/>
    <property type="molecule type" value="Genomic_DNA"/>
</dbReference>
<accession>A0AAN9PQ01</accession>
<keyword evidence="2" id="KW-0732">Signal</keyword>
<dbReference type="Proteomes" id="UP001367508">
    <property type="component" value="Unassembled WGS sequence"/>
</dbReference>
<evidence type="ECO:0000256" key="1">
    <source>
        <dbReference type="SAM" id="MobiDB-lite"/>
    </source>
</evidence>
<dbReference type="AlphaFoldDB" id="A0AAN9PQ01"/>
<keyword evidence="4" id="KW-1185">Reference proteome</keyword>